<dbReference type="PANTHER" id="PTHR13582:SF0">
    <property type="entry name" value="M-PHASE PHOSPHOPROTEIN 6"/>
    <property type="match status" value="1"/>
</dbReference>
<evidence type="ECO:0008006" key="4">
    <source>
        <dbReference type="Google" id="ProtNLM"/>
    </source>
</evidence>
<name>A0A5N5SUS2_9CRUS</name>
<comment type="caution">
    <text evidence="2">The sequence shown here is derived from an EMBL/GenBank/DDBJ whole genome shotgun (WGS) entry which is preliminary data.</text>
</comment>
<reference evidence="2 3" key="1">
    <citation type="journal article" date="2019" name="PLoS Biol.">
        <title>Sex chromosomes control vertical transmission of feminizing Wolbachia symbionts in an isopod.</title>
        <authorList>
            <person name="Becking T."/>
            <person name="Chebbi M.A."/>
            <person name="Giraud I."/>
            <person name="Moumen B."/>
            <person name="Laverre T."/>
            <person name="Caubet Y."/>
            <person name="Peccoud J."/>
            <person name="Gilbert C."/>
            <person name="Cordaux R."/>
        </authorList>
    </citation>
    <scope>NUCLEOTIDE SEQUENCE [LARGE SCALE GENOMIC DNA]</scope>
    <source>
        <strain evidence="2">ANa2</strain>
        <tissue evidence="2">Whole body excluding digestive tract and cuticle</tissue>
    </source>
</reference>
<dbReference type="EMBL" id="SEYY01019941">
    <property type="protein sequence ID" value="KAB7497757.1"/>
    <property type="molecule type" value="Genomic_DNA"/>
</dbReference>
<dbReference type="Proteomes" id="UP000326759">
    <property type="component" value="Unassembled WGS sequence"/>
</dbReference>
<dbReference type="PANTHER" id="PTHR13582">
    <property type="entry name" value="M-PHASE PHOSPHOPROTEIN 6"/>
    <property type="match status" value="1"/>
</dbReference>
<keyword evidence="3" id="KW-1185">Reference proteome</keyword>
<proteinExistence type="predicted"/>
<sequence length="144" mass="16670">MKRTKEKVMRLEKEEPLLYADQLSALDNSTDKVVLLGSHYDVMTYLPCRLSFGGMEPNIEKLNADKLTGLYEVIKGEDEEEEEEEGVDVTKEEMASHFSSLNETIAQKFNKKSKKRKSDDLPKNSKGRKLFKNMSRDEEFKQEN</sequence>
<feature type="region of interest" description="Disordered" evidence="1">
    <location>
        <begin position="108"/>
        <end position="144"/>
    </location>
</feature>
<protein>
    <recommendedName>
        <fullName evidence="4">M-phase phosphoprotein 6</fullName>
    </recommendedName>
</protein>
<dbReference type="InterPro" id="IPR019324">
    <property type="entry name" value="MPP6"/>
</dbReference>
<feature type="compositionally biased region" description="Basic and acidic residues" evidence="1">
    <location>
        <begin position="134"/>
        <end position="144"/>
    </location>
</feature>
<gene>
    <name evidence="2" type="ORF">Anas_06286</name>
</gene>
<dbReference type="OrthoDB" id="20403at2759"/>
<evidence type="ECO:0000313" key="3">
    <source>
        <dbReference type="Proteomes" id="UP000326759"/>
    </source>
</evidence>
<accession>A0A5N5SUS2</accession>
<dbReference type="GO" id="GO:0000460">
    <property type="term" value="P:maturation of 5.8S rRNA"/>
    <property type="evidence" value="ECO:0007669"/>
    <property type="project" value="TreeGrafter"/>
</dbReference>
<dbReference type="Pfam" id="PF10175">
    <property type="entry name" value="MPP6"/>
    <property type="match status" value="1"/>
</dbReference>
<organism evidence="2 3">
    <name type="scientific">Armadillidium nasatum</name>
    <dbReference type="NCBI Taxonomy" id="96803"/>
    <lineage>
        <taxon>Eukaryota</taxon>
        <taxon>Metazoa</taxon>
        <taxon>Ecdysozoa</taxon>
        <taxon>Arthropoda</taxon>
        <taxon>Crustacea</taxon>
        <taxon>Multicrustacea</taxon>
        <taxon>Malacostraca</taxon>
        <taxon>Eumalacostraca</taxon>
        <taxon>Peracarida</taxon>
        <taxon>Isopoda</taxon>
        <taxon>Oniscidea</taxon>
        <taxon>Crinocheta</taxon>
        <taxon>Armadillidiidae</taxon>
        <taxon>Armadillidium</taxon>
    </lineage>
</organism>
<dbReference type="AlphaFoldDB" id="A0A5N5SUS2"/>
<evidence type="ECO:0000256" key="1">
    <source>
        <dbReference type="SAM" id="MobiDB-lite"/>
    </source>
</evidence>
<evidence type="ECO:0000313" key="2">
    <source>
        <dbReference type="EMBL" id="KAB7497757.1"/>
    </source>
</evidence>